<keyword evidence="10" id="KW-0472">Membrane</keyword>
<dbReference type="PANTHER" id="PTHR47634">
    <property type="entry name" value="PROTEIN KINASE DOMAIN-CONTAINING PROTEIN-RELATED"/>
    <property type="match status" value="1"/>
</dbReference>
<dbReference type="GO" id="GO:0000245">
    <property type="term" value="P:spliceosomal complex assembly"/>
    <property type="evidence" value="ECO:0007669"/>
    <property type="project" value="TreeGrafter"/>
</dbReference>
<dbReference type="Proteomes" id="UP000807306">
    <property type="component" value="Unassembled WGS sequence"/>
</dbReference>
<feature type="binding site" evidence="9">
    <location>
        <position position="71"/>
    </location>
    <ligand>
        <name>ATP</name>
        <dbReference type="ChEBI" id="CHEBI:30616"/>
    </ligand>
</feature>
<dbReference type="SMART" id="SM00220">
    <property type="entry name" value="S_TKc"/>
    <property type="match status" value="1"/>
</dbReference>
<evidence type="ECO:0000256" key="8">
    <source>
        <dbReference type="ARBA" id="ARBA00048679"/>
    </source>
</evidence>
<evidence type="ECO:0000256" key="10">
    <source>
        <dbReference type="SAM" id="Phobius"/>
    </source>
</evidence>
<dbReference type="InterPro" id="IPR011009">
    <property type="entry name" value="Kinase-like_dom_sf"/>
</dbReference>
<evidence type="ECO:0000259" key="11">
    <source>
        <dbReference type="PROSITE" id="PS50011"/>
    </source>
</evidence>
<comment type="catalytic activity">
    <reaction evidence="7">
        <text>L-threonyl-[protein] + ATP = O-phospho-L-threonyl-[protein] + ADP + H(+)</text>
        <dbReference type="Rhea" id="RHEA:46608"/>
        <dbReference type="Rhea" id="RHEA-COMP:11060"/>
        <dbReference type="Rhea" id="RHEA-COMP:11605"/>
        <dbReference type="ChEBI" id="CHEBI:15378"/>
        <dbReference type="ChEBI" id="CHEBI:30013"/>
        <dbReference type="ChEBI" id="CHEBI:30616"/>
        <dbReference type="ChEBI" id="CHEBI:61977"/>
        <dbReference type="ChEBI" id="CHEBI:456216"/>
        <dbReference type="EC" id="2.7.11.1"/>
    </reaction>
</comment>
<feature type="transmembrane region" description="Helical" evidence="10">
    <location>
        <begin position="314"/>
        <end position="338"/>
    </location>
</feature>
<sequence>MSTTVEEVLPRYQQYPDLELIANYRAGGFHPIHLGEVVGGRYRITHKLGYGAFATVWLVEDTTSKRCAALKILTADASRVQPNQELEILKKIKEAEASPGSEHVVKLLDDFVVQGPNGTHQCIVTEVLGPSLGRLGVDLDGIYDDDRFPNNICKRMVPQIARGIRFLHDSCGVLHGDLHLGNMLLFHPEIQTWSAQNFIKYLGKPQLLRLVQQDKVPISPTTKNRFPRYLVPISSPIPLLHLCLATPQSVHIKICDFGEAKAAAGFLDPSISKSRNRVFNHLPAGDLRGRVPCIYAAPEQLLHDSGPLSFSTDIWALAVLFHMIFSGATGLFSSYYGIEKEVLREMVRTLGKFPEEWWSKYEARKEYFDEDGNLKLDSKKLAPISARFLKVYPGKDLSEADVQQLEMLLRKMVVYDVRQRITAQEVVDSIPASWLQAT</sequence>
<dbReference type="AlphaFoldDB" id="A0A9P6EQR2"/>
<keyword evidence="2" id="KW-0723">Serine/threonine-protein kinase</keyword>
<dbReference type="EC" id="2.7.11.1" evidence="1"/>
<evidence type="ECO:0000256" key="3">
    <source>
        <dbReference type="ARBA" id="ARBA00022679"/>
    </source>
</evidence>
<evidence type="ECO:0000313" key="13">
    <source>
        <dbReference type="Proteomes" id="UP000807306"/>
    </source>
</evidence>
<dbReference type="GO" id="GO:0005524">
    <property type="term" value="F:ATP binding"/>
    <property type="evidence" value="ECO:0007669"/>
    <property type="project" value="UniProtKB-UniRule"/>
</dbReference>
<evidence type="ECO:0000256" key="9">
    <source>
        <dbReference type="PROSITE-ProRule" id="PRU10141"/>
    </source>
</evidence>
<dbReference type="PROSITE" id="PS00107">
    <property type="entry name" value="PROTEIN_KINASE_ATP"/>
    <property type="match status" value="1"/>
</dbReference>
<evidence type="ECO:0000256" key="2">
    <source>
        <dbReference type="ARBA" id="ARBA00022527"/>
    </source>
</evidence>
<dbReference type="Gene3D" id="1.10.510.10">
    <property type="entry name" value="Transferase(Phosphotransferase) domain 1"/>
    <property type="match status" value="1"/>
</dbReference>
<reference evidence="12" key="1">
    <citation type="submission" date="2020-11" db="EMBL/GenBank/DDBJ databases">
        <authorList>
            <consortium name="DOE Joint Genome Institute"/>
            <person name="Ahrendt S."/>
            <person name="Riley R."/>
            <person name="Andreopoulos W."/>
            <person name="Labutti K."/>
            <person name="Pangilinan J."/>
            <person name="Ruiz-Duenas F.J."/>
            <person name="Barrasa J.M."/>
            <person name="Sanchez-Garcia M."/>
            <person name="Camarero S."/>
            <person name="Miyauchi S."/>
            <person name="Serrano A."/>
            <person name="Linde D."/>
            <person name="Babiker R."/>
            <person name="Drula E."/>
            <person name="Ayuso-Fernandez I."/>
            <person name="Pacheco R."/>
            <person name="Padilla G."/>
            <person name="Ferreira P."/>
            <person name="Barriuso J."/>
            <person name="Kellner H."/>
            <person name="Castanera R."/>
            <person name="Alfaro M."/>
            <person name="Ramirez L."/>
            <person name="Pisabarro A.G."/>
            <person name="Kuo A."/>
            <person name="Tritt A."/>
            <person name="Lipzen A."/>
            <person name="He G."/>
            <person name="Yan M."/>
            <person name="Ng V."/>
            <person name="Cullen D."/>
            <person name="Martin F."/>
            <person name="Rosso M.-N."/>
            <person name="Henrissat B."/>
            <person name="Hibbett D."/>
            <person name="Martinez A.T."/>
            <person name="Grigoriev I.V."/>
        </authorList>
    </citation>
    <scope>NUCLEOTIDE SEQUENCE</scope>
    <source>
        <strain evidence="12">CBS 506.95</strain>
    </source>
</reference>
<accession>A0A9P6EQR2</accession>
<dbReference type="PANTHER" id="PTHR47634:SF9">
    <property type="entry name" value="PROTEIN KINASE DOMAIN-CONTAINING PROTEIN-RELATED"/>
    <property type="match status" value="1"/>
</dbReference>
<keyword evidence="10" id="KW-0812">Transmembrane</keyword>
<evidence type="ECO:0000256" key="1">
    <source>
        <dbReference type="ARBA" id="ARBA00012513"/>
    </source>
</evidence>
<evidence type="ECO:0000256" key="6">
    <source>
        <dbReference type="ARBA" id="ARBA00022840"/>
    </source>
</evidence>
<evidence type="ECO:0000256" key="4">
    <source>
        <dbReference type="ARBA" id="ARBA00022741"/>
    </source>
</evidence>
<dbReference type="InterPro" id="IPR051334">
    <property type="entry name" value="SRPK"/>
</dbReference>
<dbReference type="EMBL" id="MU157828">
    <property type="protein sequence ID" value="KAF9533407.1"/>
    <property type="molecule type" value="Genomic_DNA"/>
</dbReference>
<dbReference type="OrthoDB" id="5979581at2759"/>
<feature type="domain" description="Protein kinase" evidence="11">
    <location>
        <begin position="42"/>
        <end position="435"/>
    </location>
</feature>
<evidence type="ECO:0000313" key="12">
    <source>
        <dbReference type="EMBL" id="KAF9533407.1"/>
    </source>
</evidence>
<dbReference type="GO" id="GO:0050684">
    <property type="term" value="P:regulation of mRNA processing"/>
    <property type="evidence" value="ECO:0007669"/>
    <property type="project" value="TreeGrafter"/>
</dbReference>
<dbReference type="Gene3D" id="3.30.200.20">
    <property type="entry name" value="Phosphorylase Kinase, domain 1"/>
    <property type="match status" value="1"/>
</dbReference>
<organism evidence="12 13">
    <name type="scientific">Crepidotus variabilis</name>
    <dbReference type="NCBI Taxonomy" id="179855"/>
    <lineage>
        <taxon>Eukaryota</taxon>
        <taxon>Fungi</taxon>
        <taxon>Dikarya</taxon>
        <taxon>Basidiomycota</taxon>
        <taxon>Agaricomycotina</taxon>
        <taxon>Agaricomycetes</taxon>
        <taxon>Agaricomycetidae</taxon>
        <taxon>Agaricales</taxon>
        <taxon>Agaricineae</taxon>
        <taxon>Crepidotaceae</taxon>
        <taxon>Crepidotus</taxon>
    </lineage>
</organism>
<dbReference type="InterPro" id="IPR017441">
    <property type="entry name" value="Protein_kinase_ATP_BS"/>
</dbReference>
<evidence type="ECO:0000256" key="5">
    <source>
        <dbReference type="ARBA" id="ARBA00022777"/>
    </source>
</evidence>
<evidence type="ECO:0000256" key="7">
    <source>
        <dbReference type="ARBA" id="ARBA00047899"/>
    </source>
</evidence>
<keyword evidence="10" id="KW-1133">Transmembrane helix</keyword>
<dbReference type="PROSITE" id="PS50011">
    <property type="entry name" value="PROTEIN_KINASE_DOM"/>
    <property type="match status" value="1"/>
</dbReference>
<keyword evidence="4 9" id="KW-0547">Nucleotide-binding</keyword>
<proteinExistence type="predicted"/>
<comment type="caution">
    <text evidence="12">The sequence shown here is derived from an EMBL/GenBank/DDBJ whole genome shotgun (WGS) entry which is preliminary data.</text>
</comment>
<keyword evidence="13" id="KW-1185">Reference proteome</keyword>
<name>A0A9P6EQR2_9AGAR</name>
<dbReference type="SUPFAM" id="SSF56112">
    <property type="entry name" value="Protein kinase-like (PK-like)"/>
    <property type="match status" value="1"/>
</dbReference>
<gene>
    <name evidence="12" type="ORF">CPB83DRAFT_472667</name>
</gene>
<dbReference type="Pfam" id="PF00069">
    <property type="entry name" value="Pkinase"/>
    <property type="match status" value="2"/>
</dbReference>
<keyword evidence="6 9" id="KW-0067">ATP-binding</keyword>
<keyword evidence="5 12" id="KW-0418">Kinase</keyword>
<protein>
    <recommendedName>
        <fullName evidence="1">non-specific serine/threonine protein kinase</fullName>
        <ecNumber evidence="1">2.7.11.1</ecNumber>
    </recommendedName>
</protein>
<dbReference type="GO" id="GO:0004674">
    <property type="term" value="F:protein serine/threonine kinase activity"/>
    <property type="evidence" value="ECO:0007669"/>
    <property type="project" value="UniProtKB-KW"/>
</dbReference>
<comment type="catalytic activity">
    <reaction evidence="8">
        <text>L-seryl-[protein] + ATP = O-phospho-L-seryl-[protein] + ADP + H(+)</text>
        <dbReference type="Rhea" id="RHEA:17989"/>
        <dbReference type="Rhea" id="RHEA-COMP:9863"/>
        <dbReference type="Rhea" id="RHEA-COMP:11604"/>
        <dbReference type="ChEBI" id="CHEBI:15378"/>
        <dbReference type="ChEBI" id="CHEBI:29999"/>
        <dbReference type="ChEBI" id="CHEBI:30616"/>
        <dbReference type="ChEBI" id="CHEBI:83421"/>
        <dbReference type="ChEBI" id="CHEBI:456216"/>
        <dbReference type="EC" id="2.7.11.1"/>
    </reaction>
</comment>
<dbReference type="InterPro" id="IPR000719">
    <property type="entry name" value="Prot_kinase_dom"/>
</dbReference>
<keyword evidence="3" id="KW-0808">Transferase</keyword>